<dbReference type="eggNOG" id="KOG0439">
    <property type="taxonomic scope" value="Eukaryota"/>
</dbReference>
<dbReference type="SMART" id="SM00516">
    <property type="entry name" value="SEC14"/>
    <property type="match status" value="1"/>
</dbReference>
<evidence type="ECO:0000256" key="1">
    <source>
        <dbReference type="SAM" id="MobiDB-lite"/>
    </source>
</evidence>
<dbReference type="HOGENOM" id="CLU_028924_0_0_1"/>
<organism evidence="5 6">
    <name type="scientific">Tribolium castaneum</name>
    <name type="common">Red flour beetle</name>
    <dbReference type="NCBI Taxonomy" id="7070"/>
    <lineage>
        <taxon>Eukaryota</taxon>
        <taxon>Metazoa</taxon>
        <taxon>Ecdysozoa</taxon>
        <taxon>Arthropoda</taxon>
        <taxon>Hexapoda</taxon>
        <taxon>Insecta</taxon>
        <taxon>Pterygota</taxon>
        <taxon>Neoptera</taxon>
        <taxon>Endopterygota</taxon>
        <taxon>Coleoptera</taxon>
        <taxon>Polyphaga</taxon>
        <taxon>Cucujiformia</taxon>
        <taxon>Tenebrionidae</taxon>
        <taxon>Tenebrionidae incertae sedis</taxon>
        <taxon>Tribolium</taxon>
    </lineage>
</organism>
<dbReference type="STRING" id="7070.D6WGY2"/>
<feature type="compositionally biased region" description="Low complexity" evidence="1">
    <location>
        <begin position="258"/>
        <end position="267"/>
    </location>
</feature>
<dbReference type="SUPFAM" id="SSF49354">
    <property type="entry name" value="PapD-like"/>
    <property type="match status" value="1"/>
</dbReference>
<dbReference type="Gene3D" id="2.60.40.10">
    <property type="entry name" value="Immunoglobulins"/>
    <property type="match status" value="1"/>
</dbReference>
<dbReference type="CDD" id="cd00170">
    <property type="entry name" value="SEC14"/>
    <property type="match status" value="1"/>
</dbReference>
<sequence length="480" mass="54158">MTSEQVQELRNAFLQQLASKGNDAVHPKDLERVKKDDSWVNRFLMQHDNDQTEALNMMWETLTWRKEFNVNEINDHVKMDIIVQGGFFPHGHDKDGSTLFVFKCKKYVKGTHNMDDLKRCVVYWFERLERQDKGKPITLFFDMEGCGLANMDLEFTKYLIGLFKQYYPYFLNYILIFEMPWILNAAFKIIKSWLPEKAVQKIKFVSKKDIKEYVPLDQALKCWGGQNDYTFSFLPEPQEEVPNNVGTASSRKVHFADGSSMSESPEGSGDRDHDGSALSVQPSSIITFVKEGGELVSTVELQNTDSSLILSFKLKTTSPEKFRVRPSVGCLTPGARATVHVTLLPGFQLGGLSRDKFLVMSTVIESSEMNQDLAQLWRDTTGRKVNQHRLKCAQSNDVSKNGNAVAVPGGSSDGDHTSSSQLMTKINNLTECQSQLHGAVKRIQYFQMVIVLLVIVVGVMLSYVLHLESQEGHTGSCSAP</sequence>
<reference evidence="5 6" key="1">
    <citation type="journal article" date="2008" name="Nature">
        <title>The genome of the model beetle and pest Tribolium castaneum.</title>
        <authorList>
            <consortium name="Tribolium Genome Sequencing Consortium"/>
            <person name="Richards S."/>
            <person name="Gibbs R.A."/>
            <person name="Weinstock G.M."/>
            <person name="Brown S.J."/>
            <person name="Denell R."/>
            <person name="Beeman R.W."/>
            <person name="Gibbs R."/>
            <person name="Beeman R.W."/>
            <person name="Brown S.J."/>
            <person name="Bucher G."/>
            <person name="Friedrich M."/>
            <person name="Grimmelikhuijzen C.J."/>
            <person name="Klingler M."/>
            <person name="Lorenzen M."/>
            <person name="Richards S."/>
            <person name="Roth S."/>
            <person name="Schroder R."/>
            <person name="Tautz D."/>
            <person name="Zdobnov E.M."/>
            <person name="Muzny D."/>
            <person name="Gibbs R.A."/>
            <person name="Weinstock G.M."/>
            <person name="Attaway T."/>
            <person name="Bell S."/>
            <person name="Buhay C.J."/>
            <person name="Chandrabose M.N."/>
            <person name="Chavez D."/>
            <person name="Clerk-Blankenburg K.P."/>
            <person name="Cree A."/>
            <person name="Dao M."/>
            <person name="Davis C."/>
            <person name="Chacko J."/>
            <person name="Dinh H."/>
            <person name="Dugan-Rocha S."/>
            <person name="Fowler G."/>
            <person name="Garner T.T."/>
            <person name="Garnes J."/>
            <person name="Gnirke A."/>
            <person name="Hawes A."/>
            <person name="Hernandez J."/>
            <person name="Hines S."/>
            <person name="Holder M."/>
            <person name="Hume J."/>
            <person name="Jhangiani S.N."/>
            <person name="Joshi V."/>
            <person name="Khan Z.M."/>
            <person name="Jackson L."/>
            <person name="Kovar C."/>
            <person name="Kowis A."/>
            <person name="Lee S."/>
            <person name="Lewis L.R."/>
            <person name="Margolis J."/>
            <person name="Morgan M."/>
            <person name="Nazareth L.V."/>
            <person name="Nguyen N."/>
            <person name="Okwuonu G."/>
            <person name="Parker D."/>
            <person name="Richards S."/>
            <person name="Ruiz S.J."/>
            <person name="Santibanez J."/>
            <person name="Savard J."/>
            <person name="Scherer S.E."/>
            <person name="Schneider B."/>
            <person name="Sodergren E."/>
            <person name="Tautz D."/>
            <person name="Vattahil S."/>
            <person name="Villasana D."/>
            <person name="White C.S."/>
            <person name="Wright R."/>
            <person name="Park Y."/>
            <person name="Beeman R.W."/>
            <person name="Lord J."/>
            <person name="Oppert B."/>
            <person name="Lorenzen M."/>
            <person name="Brown S."/>
            <person name="Wang L."/>
            <person name="Savard J."/>
            <person name="Tautz D."/>
            <person name="Richards S."/>
            <person name="Weinstock G."/>
            <person name="Gibbs R.A."/>
            <person name="Liu Y."/>
            <person name="Worley K."/>
            <person name="Weinstock G."/>
            <person name="Elsik C.G."/>
            <person name="Reese J.T."/>
            <person name="Elhaik E."/>
            <person name="Landan G."/>
            <person name="Graur D."/>
            <person name="Arensburger P."/>
            <person name="Atkinson P."/>
            <person name="Beeman R.W."/>
            <person name="Beidler J."/>
            <person name="Brown S.J."/>
            <person name="Demuth J.P."/>
            <person name="Drury D.W."/>
            <person name="Du Y.Z."/>
            <person name="Fujiwara H."/>
            <person name="Lorenzen M."/>
            <person name="Maselli V."/>
            <person name="Osanai M."/>
            <person name="Park Y."/>
            <person name="Robertson H.M."/>
            <person name="Tu Z."/>
            <person name="Wang J.J."/>
            <person name="Wang S."/>
            <person name="Richards S."/>
            <person name="Song H."/>
            <person name="Zhang L."/>
            <person name="Sodergren E."/>
            <person name="Werner D."/>
            <person name="Stanke M."/>
            <person name="Morgenstern B."/>
            <person name="Solovyev V."/>
            <person name="Kosarev P."/>
            <person name="Brown G."/>
            <person name="Chen H.C."/>
            <person name="Ermolaeva O."/>
            <person name="Hlavina W."/>
            <person name="Kapustin Y."/>
            <person name="Kiryutin B."/>
            <person name="Kitts P."/>
            <person name="Maglott D."/>
            <person name="Pruitt K."/>
            <person name="Sapojnikov V."/>
            <person name="Souvorov A."/>
            <person name="Mackey A.J."/>
            <person name="Waterhouse R.M."/>
            <person name="Wyder S."/>
            <person name="Zdobnov E.M."/>
            <person name="Zdobnov E.M."/>
            <person name="Wyder S."/>
            <person name="Kriventseva E.V."/>
            <person name="Kadowaki T."/>
            <person name="Bork P."/>
            <person name="Aranda M."/>
            <person name="Bao R."/>
            <person name="Beermann A."/>
            <person name="Berns N."/>
            <person name="Bolognesi R."/>
            <person name="Bonneton F."/>
            <person name="Bopp D."/>
            <person name="Brown S.J."/>
            <person name="Bucher G."/>
            <person name="Butts T."/>
            <person name="Chaumot A."/>
            <person name="Denell R.E."/>
            <person name="Ferrier D.E."/>
            <person name="Friedrich M."/>
            <person name="Gordon C.M."/>
            <person name="Jindra M."/>
            <person name="Klingler M."/>
            <person name="Lan Q."/>
            <person name="Lattorff H.M."/>
            <person name="Laudet V."/>
            <person name="von Levetsow C."/>
            <person name="Liu Z."/>
            <person name="Lutz R."/>
            <person name="Lynch J.A."/>
            <person name="da Fonseca R.N."/>
            <person name="Posnien N."/>
            <person name="Reuter R."/>
            <person name="Roth S."/>
            <person name="Savard J."/>
            <person name="Schinko J.B."/>
            <person name="Schmitt C."/>
            <person name="Schoppmeier M."/>
            <person name="Schroder R."/>
            <person name="Shippy T.D."/>
            <person name="Simonnet F."/>
            <person name="Marques-Souza H."/>
            <person name="Tautz D."/>
            <person name="Tomoyasu Y."/>
            <person name="Trauner J."/>
            <person name="Van der Zee M."/>
            <person name="Vervoort M."/>
            <person name="Wittkopp N."/>
            <person name="Wimmer E.A."/>
            <person name="Yang X."/>
            <person name="Jones A.K."/>
            <person name="Sattelle D.B."/>
            <person name="Ebert P.R."/>
            <person name="Nelson D."/>
            <person name="Scott J.G."/>
            <person name="Beeman R.W."/>
            <person name="Muthukrishnan S."/>
            <person name="Kramer K.J."/>
            <person name="Arakane Y."/>
            <person name="Beeman R.W."/>
            <person name="Zhu Q."/>
            <person name="Hogenkamp D."/>
            <person name="Dixit R."/>
            <person name="Oppert B."/>
            <person name="Jiang H."/>
            <person name="Zou Z."/>
            <person name="Marshall J."/>
            <person name="Elpidina E."/>
            <person name="Vinokurov K."/>
            <person name="Oppert C."/>
            <person name="Zou Z."/>
            <person name="Evans J."/>
            <person name="Lu Z."/>
            <person name="Zhao P."/>
            <person name="Sumathipala N."/>
            <person name="Altincicek B."/>
            <person name="Vilcinskas A."/>
            <person name="Williams M."/>
            <person name="Hultmark D."/>
            <person name="Hetru C."/>
            <person name="Jiang H."/>
            <person name="Grimmelikhuijzen C.J."/>
            <person name="Hauser F."/>
            <person name="Cazzamali G."/>
            <person name="Williamson M."/>
            <person name="Park Y."/>
            <person name="Li B."/>
            <person name="Tanaka Y."/>
            <person name="Predel R."/>
            <person name="Neupert S."/>
            <person name="Schachtner J."/>
            <person name="Verleyen P."/>
            <person name="Raible F."/>
            <person name="Bork P."/>
            <person name="Friedrich M."/>
            <person name="Walden K.K."/>
            <person name="Robertson H.M."/>
            <person name="Angeli S."/>
            <person name="Foret S."/>
            <person name="Bucher G."/>
            <person name="Schuetz S."/>
            <person name="Maleszka R."/>
            <person name="Wimmer E.A."/>
            <person name="Beeman R.W."/>
            <person name="Lorenzen M."/>
            <person name="Tomoyasu Y."/>
            <person name="Miller S.C."/>
            <person name="Grossmann D."/>
            <person name="Bucher G."/>
        </authorList>
    </citation>
    <scope>NUCLEOTIDE SEQUENCE [LARGE SCALE GENOMIC DNA]</scope>
    <source>
        <strain evidence="5 6">Georgia GA2</strain>
    </source>
</reference>
<dbReference type="FunCoup" id="D6WGY2">
    <property type="interactions" value="996"/>
</dbReference>
<dbReference type="OMA" id="NDALKCW"/>
<keyword evidence="6" id="KW-1185">Reference proteome</keyword>
<dbReference type="Gene3D" id="3.40.525.10">
    <property type="entry name" value="CRAL-TRIO lipid binding domain"/>
    <property type="match status" value="1"/>
</dbReference>
<dbReference type="OrthoDB" id="75724at2759"/>
<dbReference type="InterPro" id="IPR008962">
    <property type="entry name" value="PapD-like_sf"/>
</dbReference>
<dbReference type="PROSITE" id="PS50191">
    <property type="entry name" value="CRAL_TRIO"/>
    <property type="match status" value="1"/>
</dbReference>
<dbReference type="KEGG" id="tca:662817"/>
<evidence type="ECO:0000256" key="2">
    <source>
        <dbReference type="SAM" id="Phobius"/>
    </source>
</evidence>
<reference evidence="5 6" key="2">
    <citation type="journal article" date="2010" name="Nucleic Acids Res.">
        <title>BeetleBase in 2010: revisions to provide comprehensive genomic information for Tribolium castaneum.</title>
        <authorList>
            <person name="Kim H.S."/>
            <person name="Murphy T."/>
            <person name="Xia J."/>
            <person name="Caragea D."/>
            <person name="Park Y."/>
            <person name="Beeman R.W."/>
            <person name="Lorenzen M.D."/>
            <person name="Butcher S."/>
            <person name="Manak J.R."/>
            <person name="Brown S.J."/>
        </authorList>
    </citation>
    <scope>GENOME REANNOTATION</scope>
    <source>
        <strain evidence="5 6">Georgia GA2</strain>
    </source>
</reference>
<dbReference type="PROSITE" id="PS50202">
    <property type="entry name" value="MSP"/>
    <property type="match status" value="1"/>
</dbReference>
<dbReference type="SUPFAM" id="SSF46938">
    <property type="entry name" value="CRAL/TRIO N-terminal domain"/>
    <property type="match status" value="1"/>
</dbReference>
<keyword evidence="2" id="KW-0812">Transmembrane</keyword>
<dbReference type="PhylomeDB" id="D6WGY2"/>
<dbReference type="Pfam" id="PF00635">
    <property type="entry name" value="Motile_Sperm"/>
    <property type="match status" value="1"/>
</dbReference>
<name>D6WGY2_TRICA</name>
<dbReference type="SUPFAM" id="SSF52087">
    <property type="entry name" value="CRAL/TRIO domain"/>
    <property type="match status" value="1"/>
</dbReference>
<dbReference type="GO" id="GO:0140284">
    <property type="term" value="C:endoplasmic reticulum-endosome membrane contact site"/>
    <property type="evidence" value="ECO:0000318"/>
    <property type="project" value="GO_Central"/>
</dbReference>
<dbReference type="InterPro" id="IPR001251">
    <property type="entry name" value="CRAL-TRIO_dom"/>
</dbReference>
<dbReference type="PANTHER" id="PTHR46384:SF1">
    <property type="entry name" value="MOTILE SPERM DOMAIN-CONTAINING PROTEIN 2"/>
    <property type="match status" value="1"/>
</dbReference>
<dbReference type="InParanoid" id="D6WGY2"/>
<evidence type="ECO:0000259" key="3">
    <source>
        <dbReference type="PROSITE" id="PS50191"/>
    </source>
</evidence>
<feature type="domain" description="MSP" evidence="4">
    <location>
        <begin position="277"/>
        <end position="395"/>
    </location>
</feature>
<dbReference type="InterPro" id="IPR036273">
    <property type="entry name" value="CRAL/TRIO_N_dom_sf"/>
</dbReference>
<feature type="transmembrane region" description="Helical" evidence="2">
    <location>
        <begin position="445"/>
        <end position="465"/>
    </location>
</feature>
<keyword evidence="2" id="KW-0472">Membrane</keyword>
<evidence type="ECO:0000313" key="5">
    <source>
        <dbReference type="EMBL" id="EFA00139.1"/>
    </source>
</evidence>
<dbReference type="GO" id="GO:0012505">
    <property type="term" value="C:endomembrane system"/>
    <property type="evidence" value="ECO:0000318"/>
    <property type="project" value="GO_Central"/>
</dbReference>
<gene>
    <name evidence="5" type="primary">AUGUSTUS-3.0.2_02960</name>
    <name evidence="5" type="ORF">TcasGA2_TC002960</name>
</gene>
<dbReference type="Proteomes" id="UP000007266">
    <property type="component" value="Linkage group 3"/>
</dbReference>
<protein>
    <submittedName>
        <fullName evidence="5">Motile sperm domain-containing protein 2-like Protein</fullName>
    </submittedName>
</protein>
<accession>D6WGY2</accession>
<dbReference type="EMBL" id="KQ971321">
    <property type="protein sequence ID" value="EFA00139.1"/>
    <property type="molecule type" value="Genomic_DNA"/>
</dbReference>
<dbReference type="InterPro" id="IPR053012">
    <property type="entry name" value="ER-organelle_contact"/>
</dbReference>
<dbReference type="eggNOG" id="KOG1471">
    <property type="taxonomic scope" value="Eukaryota"/>
</dbReference>
<evidence type="ECO:0000259" key="4">
    <source>
        <dbReference type="PROSITE" id="PS50202"/>
    </source>
</evidence>
<dbReference type="Pfam" id="PF00650">
    <property type="entry name" value="CRAL_TRIO"/>
    <property type="match status" value="1"/>
</dbReference>
<dbReference type="InterPro" id="IPR000535">
    <property type="entry name" value="MSP_dom"/>
</dbReference>
<dbReference type="InterPro" id="IPR036865">
    <property type="entry name" value="CRAL-TRIO_dom_sf"/>
</dbReference>
<dbReference type="AlphaFoldDB" id="D6WGY2"/>
<dbReference type="InterPro" id="IPR013783">
    <property type="entry name" value="Ig-like_fold"/>
</dbReference>
<evidence type="ECO:0000313" key="6">
    <source>
        <dbReference type="Proteomes" id="UP000007266"/>
    </source>
</evidence>
<dbReference type="PANTHER" id="PTHR46384">
    <property type="entry name" value="MOTILE SPERM DOMAIN-CONTAINING PROTEIN 2"/>
    <property type="match status" value="1"/>
</dbReference>
<proteinExistence type="predicted"/>
<keyword evidence="2" id="KW-1133">Transmembrane helix</keyword>
<feature type="region of interest" description="Disordered" evidence="1">
    <location>
        <begin position="256"/>
        <end position="277"/>
    </location>
</feature>
<feature type="domain" description="CRAL-TRIO" evidence="3">
    <location>
        <begin position="75"/>
        <end position="231"/>
    </location>
</feature>